<evidence type="ECO:0000313" key="3">
    <source>
        <dbReference type="Proteomes" id="UP000824209"/>
    </source>
</evidence>
<dbReference type="PANTHER" id="PTHR11614">
    <property type="entry name" value="PHOSPHOLIPASE-RELATED"/>
    <property type="match status" value="1"/>
</dbReference>
<protein>
    <submittedName>
        <fullName evidence="2">Lysophospholipase</fullName>
    </submittedName>
</protein>
<dbReference type="SUPFAM" id="SSF53474">
    <property type="entry name" value="alpha/beta-Hydrolases"/>
    <property type="match status" value="1"/>
</dbReference>
<dbReference type="InterPro" id="IPR051044">
    <property type="entry name" value="MAG_DAG_Lipase"/>
</dbReference>
<dbReference type="Gene3D" id="3.40.50.1820">
    <property type="entry name" value="alpha/beta hydrolase"/>
    <property type="match status" value="1"/>
</dbReference>
<dbReference type="AlphaFoldDB" id="A0A9D2M1G9"/>
<gene>
    <name evidence="2" type="ORF">H9943_03490</name>
</gene>
<dbReference type="Pfam" id="PF12146">
    <property type="entry name" value="Hydrolase_4"/>
    <property type="match status" value="1"/>
</dbReference>
<feature type="domain" description="Serine aminopeptidase S33" evidence="1">
    <location>
        <begin position="31"/>
        <end position="294"/>
    </location>
</feature>
<dbReference type="Proteomes" id="UP000824209">
    <property type="component" value="Unassembled WGS sequence"/>
</dbReference>
<dbReference type="InterPro" id="IPR022742">
    <property type="entry name" value="Hydrolase_4"/>
</dbReference>
<comment type="caution">
    <text evidence="2">The sequence shown here is derived from an EMBL/GenBank/DDBJ whole genome shotgun (WGS) entry which is preliminary data.</text>
</comment>
<proteinExistence type="predicted"/>
<reference evidence="2" key="1">
    <citation type="journal article" date="2021" name="PeerJ">
        <title>Extensive microbial diversity within the chicken gut microbiome revealed by metagenomics and culture.</title>
        <authorList>
            <person name="Gilroy R."/>
            <person name="Ravi A."/>
            <person name="Getino M."/>
            <person name="Pursley I."/>
            <person name="Horton D.L."/>
            <person name="Alikhan N.F."/>
            <person name="Baker D."/>
            <person name="Gharbi K."/>
            <person name="Hall N."/>
            <person name="Watson M."/>
            <person name="Adriaenssens E.M."/>
            <person name="Foster-Nyarko E."/>
            <person name="Jarju S."/>
            <person name="Secka A."/>
            <person name="Antonio M."/>
            <person name="Oren A."/>
            <person name="Chaudhuri R.R."/>
            <person name="La Ragione R."/>
            <person name="Hildebrand F."/>
            <person name="Pallen M.J."/>
        </authorList>
    </citation>
    <scope>NUCLEOTIDE SEQUENCE</scope>
    <source>
        <strain evidence="2">ChiBcec8-14828</strain>
    </source>
</reference>
<evidence type="ECO:0000259" key="1">
    <source>
        <dbReference type="Pfam" id="PF12146"/>
    </source>
</evidence>
<sequence>MLETRKNAIKFNSSNGVNQIAGYWFENEGVRPKAILQISHGMCEYFLRYEEFAVFMAQHGYLVCGNDHLGHGESVPDGQEGFFAPQDGADYILRDLYQMNALVSRKYPGLPVLLLGHSMGSFFARRYTVLYPETIKALILSGTAGPNPMAKLGIALTEMLGKAKGPQHRSALVHRMAFGQYLKKIPHYATPYDWITRDEEIIQRYANDSKCTFMFTVSAFHDLMRTLDAVSSEHWANRLPKTLPVALFSGDMDPVGDYGRGVRKVYQMLRKAGVKDVEMKLYHGARHEVLNETNRAEVYEDILAWCEKRLGNL</sequence>
<evidence type="ECO:0000313" key="2">
    <source>
        <dbReference type="EMBL" id="HJB39442.1"/>
    </source>
</evidence>
<accession>A0A9D2M1G9</accession>
<dbReference type="InterPro" id="IPR029058">
    <property type="entry name" value="AB_hydrolase_fold"/>
</dbReference>
<organism evidence="2 3">
    <name type="scientific">Candidatus Ruthenibacterium avium</name>
    <dbReference type="NCBI Taxonomy" id="2838751"/>
    <lineage>
        <taxon>Bacteria</taxon>
        <taxon>Bacillati</taxon>
        <taxon>Bacillota</taxon>
        <taxon>Clostridia</taxon>
        <taxon>Eubacteriales</taxon>
        <taxon>Oscillospiraceae</taxon>
        <taxon>Ruthenibacterium</taxon>
    </lineage>
</organism>
<name>A0A9D2M1G9_9FIRM</name>
<dbReference type="EMBL" id="DWYA01000035">
    <property type="protein sequence ID" value="HJB39442.1"/>
    <property type="molecule type" value="Genomic_DNA"/>
</dbReference>
<reference evidence="2" key="2">
    <citation type="submission" date="2021-04" db="EMBL/GenBank/DDBJ databases">
        <authorList>
            <person name="Gilroy R."/>
        </authorList>
    </citation>
    <scope>NUCLEOTIDE SEQUENCE</scope>
    <source>
        <strain evidence="2">ChiBcec8-14828</strain>
    </source>
</reference>